<proteinExistence type="predicted"/>
<accession>A0ABU9H0W6</accession>
<feature type="domain" description="NADP-dependent oxidoreductase" evidence="2">
    <location>
        <begin position="67"/>
        <end position="378"/>
    </location>
</feature>
<evidence type="ECO:0000256" key="1">
    <source>
        <dbReference type="SAM" id="SignalP"/>
    </source>
</evidence>
<evidence type="ECO:0000313" key="3">
    <source>
        <dbReference type="EMBL" id="MEL0655450.1"/>
    </source>
</evidence>
<evidence type="ECO:0000259" key="2">
    <source>
        <dbReference type="Pfam" id="PF00248"/>
    </source>
</evidence>
<comment type="caution">
    <text evidence="3">The sequence shown here is derived from an EMBL/GenBank/DDBJ whole genome shotgun (WGS) entry which is preliminary data.</text>
</comment>
<reference evidence="3 4" key="1">
    <citation type="submission" date="2024-02" db="EMBL/GenBank/DDBJ databases">
        <title>Bacteria isolated from the canopy kelp, Nereocystis luetkeana.</title>
        <authorList>
            <person name="Pfister C.A."/>
            <person name="Younker I.T."/>
            <person name="Light S.H."/>
        </authorList>
    </citation>
    <scope>NUCLEOTIDE SEQUENCE [LARGE SCALE GENOMIC DNA]</scope>
    <source>
        <strain evidence="3 4">TI.1.03</strain>
    </source>
</reference>
<dbReference type="CDD" id="cd19152">
    <property type="entry name" value="AKR_AKR15A"/>
    <property type="match status" value="1"/>
</dbReference>
<gene>
    <name evidence="3" type="ORF">V6257_10450</name>
</gene>
<sequence length="386" mass="42218">MVSRRSFIKAGAALGIGSIFSASALAEQLKVKMSQGQLMRTKGPIDKSAALPTNDVTNAKHYRPEARMGLGGLAAGNGFNTISSDAEILTMLNAAWDAGIRHYDTSPFYGLSLSERRFGDLLRNKKREDFVLSSKVGRLLTPSAEPLENSWHWADHSPFHYKYDYSASGTRRSIEDTLQRIGVASLDIVYIHDLSPQNSDMGDDWLKYFDQAAKGAIPELTKMRDEGIIKGWGFGVNTPHAVYKALDMSDPDICLLALQYSILDHKEALNKTFPMLDKRGISAVIGAPLNGGFLTGRNRFNYSPKIPAPMQQKYNALSEVATKHGIDIKTAALQFAEAPSTVASIVPGARTADQINANVASMKVTIPDAFWSELKAKNLIEQNAPV</sequence>
<name>A0ABU9H0W6_9GAMM</name>
<feature type="chain" id="PRO_5045569970" evidence="1">
    <location>
        <begin position="27"/>
        <end position="386"/>
    </location>
</feature>
<dbReference type="PANTHER" id="PTHR42686">
    <property type="entry name" value="GH17980P-RELATED"/>
    <property type="match status" value="1"/>
</dbReference>
<dbReference type="InterPro" id="IPR006311">
    <property type="entry name" value="TAT_signal"/>
</dbReference>
<dbReference type="InterPro" id="IPR020471">
    <property type="entry name" value="AKR"/>
</dbReference>
<organism evidence="3 4">
    <name type="scientific">Pseudoalteromonas issachenkonii</name>
    <dbReference type="NCBI Taxonomy" id="152297"/>
    <lineage>
        <taxon>Bacteria</taxon>
        <taxon>Pseudomonadati</taxon>
        <taxon>Pseudomonadota</taxon>
        <taxon>Gammaproteobacteria</taxon>
        <taxon>Alteromonadales</taxon>
        <taxon>Pseudoalteromonadaceae</taxon>
        <taxon>Pseudoalteromonas</taxon>
    </lineage>
</organism>
<dbReference type="InterPro" id="IPR023210">
    <property type="entry name" value="NADP_OxRdtase_dom"/>
</dbReference>
<dbReference type="PROSITE" id="PS51318">
    <property type="entry name" value="TAT"/>
    <property type="match status" value="1"/>
</dbReference>
<dbReference type="Gene3D" id="3.20.20.100">
    <property type="entry name" value="NADP-dependent oxidoreductase domain"/>
    <property type="match status" value="1"/>
</dbReference>
<keyword evidence="1" id="KW-0732">Signal</keyword>
<dbReference type="PANTHER" id="PTHR42686:SF1">
    <property type="entry name" value="GH17980P-RELATED"/>
    <property type="match status" value="1"/>
</dbReference>
<keyword evidence="4" id="KW-1185">Reference proteome</keyword>
<dbReference type="EMBL" id="JBAKAW010000009">
    <property type="protein sequence ID" value="MEL0655450.1"/>
    <property type="molecule type" value="Genomic_DNA"/>
</dbReference>
<dbReference type="InterPro" id="IPR036812">
    <property type="entry name" value="NAD(P)_OxRdtase_dom_sf"/>
</dbReference>
<dbReference type="Pfam" id="PF00248">
    <property type="entry name" value="Aldo_ket_red"/>
    <property type="match status" value="1"/>
</dbReference>
<dbReference type="Proteomes" id="UP001371391">
    <property type="component" value="Unassembled WGS sequence"/>
</dbReference>
<dbReference type="RefSeq" id="WP_341602639.1">
    <property type="nucleotide sequence ID" value="NZ_JBAKAW010000009.1"/>
</dbReference>
<dbReference type="SUPFAM" id="SSF51430">
    <property type="entry name" value="NAD(P)-linked oxidoreductase"/>
    <property type="match status" value="1"/>
</dbReference>
<feature type="signal peptide" evidence="1">
    <location>
        <begin position="1"/>
        <end position="26"/>
    </location>
</feature>
<protein>
    <submittedName>
        <fullName evidence="3">Aldo/keto reductase</fullName>
    </submittedName>
</protein>
<evidence type="ECO:0000313" key="4">
    <source>
        <dbReference type="Proteomes" id="UP001371391"/>
    </source>
</evidence>